<evidence type="ECO:0000256" key="7">
    <source>
        <dbReference type="ARBA" id="ARBA00023154"/>
    </source>
</evidence>
<keyword evidence="7" id="KW-0457">Lysine biosynthesis</keyword>
<evidence type="ECO:0000256" key="8">
    <source>
        <dbReference type="ARBA" id="ARBA00037922"/>
    </source>
</evidence>
<dbReference type="STRING" id="112901.SAMN04488500_12354"/>
<evidence type="ECO:0000256" key="9">
    <source>
        <dbReference type="ARBA" id="ARBA00038983"/>
    </source>
</evidence>
<dbReference type="OrthoDB" id="9790352at2"/>
<comment type="catalytic activity">
    <reaction evidence="10">
        <text>(S)-2,3,4,5-tetrahydrodipicolinate + NADP(+) + H2O = (2S,4S)-4-hydroxy-2,3,4,5-tetrahydrodipicolinate + NADPH + H(+)</text>
        <dbReference type="Rhea" id="RHEA:35331"/>
        <dbReference type="ChEBI" id="CHEBI:15377"/>
        <dbReference type="ChEBI" id="CHEBI:15378"/>
        <dbReference type="ChEBI" id="CHEBI:16845"/>
        <dbReference type="ChEBI" id="CHEBI:57783"/>
        <dbReference type="ChEBI" id="CHEBI:58349"/>
        <dbReference type="ChEBI" id="CHEBI:67139"/>
        <dbReference type="EC" id="1.17.1.8"/>
    </reaction>
</comment>
<keyword evidence="5" id="KW-0560">Oxidoreductase</keyword>
<dbReference type="InterPro" id="IPR000846">
    <property type="entry name" value="DapB_N"/>
</dbReference>
<gene>
    <name evidence="14" type="ORF">SAMN04488500_12354</name>
</gene>
<dbReference type="GO" id="GO:0008839">
    <property type="term" value="F:4-hydroxy-tetrahydrodipicolinate reductase"/>
    <property type="evidence" value="ECO:0007669"/>
    <property type="project" value="UniProtKB-EC"/>
</dbReference>
<evidence type="ECO:0000256" key="5">
    <source>
        <dbReference type="ARBA" id="ARBA00023002"/>
    </source>
</evidence>
<proteinExistence type="inferred from homology"/>
<dbReference type="SUPFAM" id="SSF55347">
    <property type="entry name" value="Glyceraldehyde-3-phosphate dehydrogenase-like, C-terminal domain"/>
    <property type="match status" value="1"/>
</dbReference>
<keyword evidence="2" id="KW-0028">Amino-acid biosynthesis</keyword>
<dbReference type="Gene3D" id="3.40.50.720">
    <property type="entry name" value="NAD(P)-binding Rossmann-like Domain"/>
    <property type="match status" value="1"/>
</dbReference>
<dbReference type="Gene3D" id="3.30.360.10">
    <property type="entry name" value="Dihydrodipicolinate Reductase, domain 2"/>
    <property type="match status" value="1"/>
</dbReference>
<keyword evidence="4" id="KW-0220">Diaminopimelate biosynthesis</keyword>
<evidence type="ECO:0000256" key="10">
    <source>
        <dbReference type="ARBA" id="ARBA00049080"/>
    </source>
</evidence>
<evidence type="ECO:0000256" key="2">
    <source>
        <dbReference type="ARBA" id="ARBA00022605"/>
    </source>
</evidence>
<evidence type="ECO:0000256" key="3">
    <source>
        <dbReference type="ARBA" id="ARBA00022857"/>
    </source>
</evidence>
<evidence type="ECO:0000313" key="14">
    <source>
        <dbReference type="EMBL" id="SMD07825.1"/>
    </source>
</evidence>
<dbReference type="SUPFAM" id="SSF51735">
    <property type="entry name" value="NAD(P)-binding Rossmann-fold domains"/>
    <property type="match status" value="1"/>
</dbReference>
<evidence type="ECO:0000256" key="4">
    <source>
        <dbReference type="ARBA" id="ARBA00022915"/>
    </source>
</evidence>
<evidence type="ECO:0000259" key="12">
    <source>
        <dbReference type="Pfam" id="PF01113"/>
    </source>
</evidence>
<feature type="domain" description="Dihydrodipicolinate reductase C-terminal" evidence="13">
    <location>
        <begin position="132"/>
        <end position="243"/>
    </location>
</feature>
<evidence type="ECO:0000256" key="1">
    <source>
        <dbReference type="ARBA" id="ARBA00006642"/>
    </source>
</evidence>
<keyword evidence="6" id="KW-0520">NAD</keyword>
<comment type="catalytic activity">
    <reaction evidence="11">
        <text>(S)-2,3,4,5-tetrahydrodipicolinate + NAD(+) + H2O = (2S,4S)-4-hydroxy-2,3,4,5-tetrahydrodipicolinate + NADH + H(+)</text>
        <dbReference type="Rhea" id="RHEA:35323"/>
        <dbReference type="ChEBI" id="CHEBI:15377"/>
        <dbReference type="ChEBI" id="CHEBI:15378"/>
        <dbReference type="ChEBI" id="CHEBI:16845"/>
        <dbReference type="ChEBI" id="CHEBI:57540"/>
        <dbReference type="ChEBI" id="CHEBI:57945"/>
        <dbReference type="ChEBI" id="CHEBI:67139"/>
        <dbReference type="EC" id="1.17.1.8"/>
    </reaction>
</comment>
<evidence type="ECO:0000256" key="11">
    <source>
        <dbReference type="ARBA" id="ARBA00049396"/>
    </source>
</evidence>
<dbReference type="InterPro" id="IPR023940">
    <property type="entry name" value="DHDPR_bac"/>
</dbReference>
<dbReference type="AlphaFoldDB" id="A0A1W2EDR2"/>
<organism evidence="14 15">
    <name type="scientific">Sporomusa malonica</name>
    <dbReference type="NCBI Taxonomy" id="112901"/>
    <lineage>
        <taxon>Bacteria</taxon>
        <taxon>Bacillati</taxon>
        <taxon>Bacillota</taxon>
        <taxon>Negativicutes</taxon>
        <taxon>Selenomonadales</taxon>
        <taxon>Sporomusaceae</taxon>
        <taxon>Sporomusa</taxon>
    </lineage>
</organism>
<keyword evidence="3" id="KW-0521">NADP</keyword>
<dbReference type="GO" id="GO:0009089">
    <property type="term" value="P:lysine biosynthetic process via diaminopimelate"/>
    <property type="evidence" value="ECO:0007669"/>
    <property type="project" value="InterPro"/>
</dbReference>
<dbReference type="PANTHER" id="PTHR20836:SF0">
    <property type="entry name" value="4-HYDROXY-TETRAHYDRODIPICOLINATE REDUCTASE 1, CHLOROPLASTIC-RELATED"/>
    <property type="match status" value="1"/>
</dbReference>
<dbReference type="GO" id="GO:0019877">
    <property type="term" value="P:diaminopimelate biosynthetic process"/>
    <property type="evidence" value="ECO:0007669"/>
    <property type="project" value="UniProtKB-KW"/>
</dbReference>
<evidence type="ECO:0000259" key="13">
    <source>
        <dbReference type="Pfam" id="PF05173"/>
    </source>
</evidence>
<dbReference type="PIRSF" id="PIRSF000161">
    <property type="entry name" value="DHPR"/>
    <property type="match status" value="1"/>
</dbReference>
<dbReference type="PANTHER" id="PTHR20836">
    <property type="entry name" value="DIHYDRODIPICOLINATE REDUCTASE"/>
    <property type="match status" value="1"/>
</dbReference>
<dbReference type="EC" id="1.17.1.8" evidence="9"/>
<dbReference type="EMBL" id="FWXI01000023">
    <property type="protein sequence ID" value="SMD07825.1"/>
    <property type="molecule type" value="Genomic_DNA"/>
</dbReference>
<reference evidence="14 15" key="1">
    <citation type="submission" date="2017-04" db="EMBL/GenBank/DDBJ databases">
        <authorList>
            <person name="Afonso C.L."/>
            <person name="Miller P.J."/>
            <person name="Scott M.A."/>
            <person name="Spackman E."/>
            <person name="Goraichik I."/>
            <person name="Dimitrov K.M."/>
            <person name="Suarez D.L."/>
            <person name="Swayne D.E."/>
        </authorList>
    </citation>
    <scope>NUCLEOTIDE SEQUENCE [LARGE SCALE GENOMIC DNA]</scope>
    <source>
        <strain evidence="14 15">DSM 5090</strain>
    </source>
</reference>
<comment type="similarity">
    <text evidence="1">Belongs to the DapB family.</text>
</comment>
<comment type="pathway">
    <text evidence="8">Amino-acid biosynthesis; L-lysine biosynthesis via DAP pathway; (S)-tetrahydrodipicolinate from L-aspartate: step 4/4.</text>
</comment>
<dbReference type="Pfam" id="PF05173">
    <property type="entry name" value="DapB_C"/>
    <property type="match status" value="1"/>
</dbReference>
<sequence length="255" mass="28493">MGKIRIGIFGFGKTGKVVANEFLNDSLFTLAWVVRKGQNDHHKYASRLLGYEFDAGEIFSIEDIDDNFFIERPVDALVDFSDSTGIYLYKKAAEAGIPIISAISKYEQEEMNLIKSYAKLTSVLYSPNITLGINVLMVAAQILQKIAPHADIEIVEEHFKGKKEVSGTAKRIANVLSLNEEEHLNSIRVGGIVGRHEIIFGMPNQTIRLYHESISRAAFGQGAIFAVKYLIGQPPGMYTMETIIAEMFRQNIPVY</sequence>
<dbReference type="InterPro" id="IPR022663">
    <property type="entry name" value="DapB_C"/>
</dbReference>
<dbReference type="RefSeq" id="WP_084577784.1">
    <property type="nucleotide sequence ID" value="NZ_CP155572.1"/>
</dbReference>
<protein>
    <recommendedName>
        <fullName evidence="9">4-hydroxy-tetrahydrodipicolinate reductase</fullName>
        <ecNumber evidence="9">1.17.1.8</ecNumber>
    </recommendedName>
</protein>
<evidence type="ECO:0000256" key="6">
    <source>
        <dbReference type="ARBA" id="ARBA00023027"/>
    </source>
</evidence>
<dbReference type="Proteomes" id="UP000192738">
    <property type="component" value="Unassembled WGS sequence"/>
</dbReference>
<name>A0A1W2EDR2_9FIRM</name>
<dbReference type="GO" id="GO:0005829">
    <property type="term" value="C:cytosol"/>
    <property type="evidence" value="ECO:0007669"/>
    <property type="project" value="TreeGrafter"/>
</dbReference>
<feature type="domain" description="Dihydrodipicolinate reductase N-terminal" evidence="12">
    <location>
        <begin position="4"/>
        <end position="128"/>
    </location>
</feature>
<dbReference type="InterPro" id="IPR036291">
    <property type="entry name" value="NAD(P)-bd_dom_sf"/>
</dbReference>
<accession>A0A1W2EDR2</accession>
<keyword evidence="15" id="KW-1185">Reference proteome</keyword>
<dbReference type="Pfam" id="PF01113">
    <property type="entry name" value="DapB_N"/>
    <property type="match status" value="1"/>
</dbReference>
<evidence type="ECO:0000313" key="15">
    <source>
        <dbReference type="Proteomes" id="UP000192738"/>
    </source>
</evidence>